<reference evidence="7" key="1">
    <citation type="submission" date="2013-09" db="EMBL/GenBank/DDBJ databases">
        <title>The Genome Sequence of Anopheles culicifacies species A.</title>
        <authorList>
            <consortium name="The Broad Institute Genomics Platform"/>
            <person name="Neafsey D.E."/>
            <person name="Besansky N."/>
            <person name="Howell P."/>
            <person name="Walton C."/>
            <person name="Young S.K."/>
            <person name="Zeng Q."/>
            <person name="Gargeya S."/>
            <person name="Fitzgerald M."/>
            <person name="Haas B."/>
            <person name="Abouelleil A."/>
            <person name="Allen A.W."/>
            <person name="Alvarado L."/>
            <person name="Arachchi H.M."/>
            <person name="Berlin A.M."/>
            <person name="Chapman S.B."/>
            <person name="Gainer-Dewar J."/>
            <person name="Goldberg J."/>
            <person name="Griggs A."/>
            <person name="Gujja S."/>
            <person name="Hansen M."/>
            <person name="Howarth C."/>
            <person name="Imamovic A."/>
            <person name="Ireland A."/>
            <person name="Larimer J."/>
            <person name="McCowan C."/>
            <person name="Murphy C."/>
            <person name="Pearson M."/>
            <person name="Poon T.W."/>
            <person name="Priest M."/>
            <person name="Roberts A."/>
            <person name="Saif S."/>
            <person name="Shea T."/>
            <person name="Sisk P."/>
            <person name="Sykes S."/>
            <person name="Wortman J."/>
            <person name="Nusbaum C."/>
            <person name="Birren B."/>
        </authorList>
    </citation>
    <scope>NUCLEOTIDE SEQUENCE [LARGE SCALE GENOMIC DNA]</scope>
    <source>
        <strain evidence="7">A-37</strain>
    </source>
</reference>
<evidence type="ECO:0000259" key="5">
    <source>
        <dbReference type="Pfam" id="PF12972"/>
    </source>
</evidence>
<feature type="chain" id="PRO_5008127378" description="Alpha-N-acetylglucosaminidase" evidence="2">
    <location>
        <begin position="18"/>
        <end position="830"/>
    </location>
</feature>
<dbReference type="Pfam" id="PF12971">
    <property type="entry name" value="NAGLU_N"/>
    <property type="match status" value="1"/>
</dbReference>
<dbReference type="Gene3D" id="3.20.20.80">
    <property type="entry name" value="Glycosidases"/>
    <property type="match status" value="1"/>
</dbReference>
<dbReference type="GO" id="GO:0016787">
    <property type="term" value="F:hydrolase activity"/>
    <property type="evidence" value="ECO:0007669"/>
    <property type="project" value="UniProtKB-KW"/>
</dbReference>
<feature type="domain" description="Alpha-N-acetylglucosaminidase N-terminal" evidence="4">
    <location>
        <begin position="42"/>
        <end position="127"/>
    </location>
</feature>
<evidence type="ECO:0000259" key="4">
    <source>
        <dbReference type="Pfam" id="PF12971"/>
    </source>
</evidence>
<dbReference type="PANTHER" id="PTHR12872:SF1">
    <property type="entry name" value="ALPHA-N-ACETYLGLUCOSAMINIDASE"/>
    <property type="match status" value="1"/>
</dbReference>
<reference evidence="6" key="2">
    <citation type="submission" date="2020-05" db="UniProtKB">
        <authorList>
            <consortium name="EnsemblMetazoa"/>
        </authorList>
    </citation>
    <scope>IDENTIFICATION</scope>
    <source>
        <strain evidence="6">A-37</strain>
    </source>
</reference>
<evidence type="ECO:0000313" key="6">
    <source>
        <dbReference type="EnsemblMetazoa" id="ACUA000692-PA"/>
    </source>
</evidence>
<feature type="signal peptide" evidence="2">
    <location>
        <begin position="1"/>
        <end position="17"/>
    </location>
</feature>
<evidence type="ECO:0000313" key="7">
    <source>
        <dbReference type="Proteomes" id="UP000075883"/>
    </source>
</evidence>
<dbReference type="PANTHER" id="PTHR12872">
    <property type="entry name" value="ALPHA-N-ACETYLGLUCOSAMINIDASE"/>
    <property type="match status" value="1"/>
</dbReference>
<dbReference type="AlphaFoldDB" id="A0A182LS90"/>
<dbReference type="Proteomes" id="UP000075883">
    <property type="component" value="Unassembled WGS sequence"/>
</dbReference>
<dbReference type="Gene3D" id="1.20.120.670">
    <property type="entry name" value="N-acetyl-b-d-glucoasminidase"/>
    <property type="match status" value="1"/>
</dbReference>
<dbReference type="InterPro" id="IPR007781">
    <property type="entry name" value="NAGLU"/>
</dbReference>
<accession>A0A182LS90</accession>
<evidence type="ECO:0000256" key="2">
    <source>
        <dbReference type="SAM" id="SignalP"/>
    </source>
</evidence>
<dbReference type="InterPro" id="IPR024240">
    <property type="entry name" value="NAGLU_N"/>
</dbReference>
<dbReference type="InterPro" id="IPR024732">
    <property type="entry name" value="NAGLU_C"/>
</dbReference>
<evidence type="ECO:0000256" key="1">
    <source>
        <dbReference type="ARBA" id="ARBA00022801"/>
    </source>
</evidence>
<dbReference type="Pfam" id="PF12972">
    <property type="entry name" value="NAGLU_C"/>
    <property type="match status" value="1"/>
</dbReference>
<protein>
    <recommendedName>
        <fullName evidence="8">Alpha-N-acetylglucosaminidase</fullName>
    </recommendedName>
</protein>
<dbReference type="EMBL" id="AXCM01010654">
    <property type="status" value="NOT_ANNOTATED_CDS"/>
    <property type="molecule type" value="Genomic_DNA"/>
</dbReference>
<dbReference type="InterPro" id="IPR024733">
    <property type="entry name" value="NAGLU_tim-barrel"/>
</dbReference>
<name>A0A182LS90_9DIPT</name>
<feature type="domain" description="Alpha-N-acetylglucosaminidase C-terminal" evidence="5">
    <location>
        <begin position="481"/>
        <end position="742"/>
    </location>
</feature>
<proteinExistence type="predicted"/>
<evidence type="ECO:0008006" key="8">
    <source>
        <dbReference type="Google" id="ProtNLM"/>
    </source>
</evidence>
<dbReference type="VEuPathDB" id="VectorBase:ACUA000692"/>
<dbReference type="Pfam" id="PF05089">
    <property type="entry name" value="NAGLU"/>
    <property type="match status" value="1"/>
</dbReference>
<dbReference type="STRING" id="139723.A0A182LS90"/>
<evidence type="ECO:0000259" key="3">
    <source>
        <dbReference type="Pfam" id="PF05089"/>
    </source>
</evidence>
<keyword evidence="2" id="KW-0732">Signal</keyword>
<organism evidence="6 7">
    <name type="scientific">Anopheles culicifacies</name>
    <dbReference type="NCBI Taxonomy" id="139723"/>
    <lineage>
        <taxon>Eukaryota</taxon>
        <taxon>Metazoa</taxon>
        <taxon>Ecdysozoa</taxon>
        <taxon>Arthropoda</taxon>
        <taxon>Hexapoda</taxon>
        <taxon>Insecta</taxon>
        <taxon>Pterygota</taxon>
        <taxon>Neoptera</taxon>
        <taxon>Endopterygota</taxon>
        <taxon>Diptera</taxon>
        <taxon>Nematocera</taxon>
        <taxon>Culicoidea</taxon>
        <taxon>Culicidae</taxon>
        <taxon>Anophelinae</taxon>
        <taxon>Anopheles</taxon>
        <taxon>culicifacies species complex</taxon>
    </lineage>
</organism>
<dbReference type="EnsemblMetazoa" id="ACUA000692-RA">
    <property type="protein sequence ID" value="ACUA000692-PA"/>
    <property type="gene ID" value="ACUA000692"/>
</dbReference>
<keyword evidence="7" id="KW-1185">Reference proteome</keyword>
<feature type="domain" description="Alpha-N-acetylglucosaminidase tim-barrel" evidence="3">
    <location>
        <begin position="141"/>
        <end position="472"/>
    </location>
</feature>
<sequence length="830" mass="94882">MKASVLVIFAQLAIVLSRQTEDYGAHILEHVRPRASEAIQQQAAMEVIARILPQQQAQRFLVRIDSSMERNSFHVFKDEETTDSSVVEITASSGVAATKAFYHYLRYWCRVLVAWEGTQLNLPQELPSANVSITAPSSIIYYQNVCTWSYSFTWWSWPQWRKHIDWMALQGITLSLAPFQEDLWTEVYLAYNLTRAEIDDHLAGPGFFAWQRMGNIRGWGGPLTARFSHFAHTLQVRVVSEMRRLGMAVALPAFAGHLPVQFRPLFPNVTFTNVSVWNNFPPQYASPLFVDPTEQLFAEIGTRFLQRAIATYGTDHVYFSDPFNEINPALPSGRYLSSVAEAIYSTMTQVDPDAIWLLQGWMFVKNPFWSDRAIRAFLSAVPLGRMLVLDLQSEQYPQYVRTESYAGQPFIWCMLSNFGGTLGMLGSVENVHRGIREARSNASYTLLGTGITPEGINQNYALYEFALEMGWNADLDSTEQWFSDYAQARYGNSSVASLKKAQKAWDIFRSTVYAFEGLELMRGKYTFNRRPSSKLKPWVWYNVSTFNQGVELLLSFAEDSPCNGLCQYDIVDATRQCLQNTADALYLTLMDSFKKRDLRHFRQHSALFLQLLTDLDQLLLTDEHFLLGSWLESAKAFGETNLERHKYEYNARIQITLWGPQGQIVDYANKQWAGMVQDFFYARWRVFLAELDQALVSNGTINDLKIRDKIFRTVELPFVSDRKRYSTQPKGDAIRTARVLYERWTKGVPPLKELPLSPTRRKRSQSLRFWTAFRCSPSVSGHPANRPRCPMLINTPAAWPTDLDMLSDVGARCSSIASARASSENPSPMR</sequence>
<keyword evidence="1" id="KW-0378">Hydrolase</keyword>
<dbReference type="Gene3D" id="3.30.379.10">
    <property type="entry name" value="Chitobiase/beta-hexosaminidase domain 2-like"/>
    <property type="match status" value="1"/>
</dbReference>
<dbReference type="InterPro" id="IPR029018">
    <property type="entry name" value="Hex-like_dom2"/>
</dbReference>